<proteinExistence type="predicted"/>
<accession>A0AC34R1E5</accession>
<name>A0AC34R1E5_9BILA</name>
<evidence type="ECO:0000313" key="2">
    <source>
        <dbReference type="WBParaSite" id="JU765_v2.g2412.t1"/>
    </source>
</evidence>
<reference evidence="2" key="1">
    <citation type="submission" date="2022-11" db="UniProtKB">
        <authorList>
            <consortium name="WormBaseParasite"/>
        </authorList>
    </citation>
    <scope>IDENTIFICATION</scope>
</reference>
<organism evidence="1 2">
    <name type="scientific">Panagrolaimus sp. JU765</name>
    <dbReference type="NCBI Taxonomy" id="591449"/>
    <lineage>
        <taxon>Eukaryota</taxon>
        <taxon>Metazoa</taxon>
        <taxon>Ecdysozoa</taxon>
        <taxon>Nematoda</taxon>
        <taxon>Chromadorea</taxon>
        <taxon>Rhabditida</taxon>
        <taxon>Tylenchina</taxon>
        <taxon>Panagrolaimomorpha</taxon>
        <taxon>Panagrolaimoidea</taxon>
        <taxon>Panagrolaimidae</taxon>
        <taxon>Panagrolaimus</taxon>
    </lineage>
</organism>
<dbReference type="Proteomes" id="UP000887576">
    <property type="component" value="Unplaced"/>
</dbReference>
<dbReference type="WBParaSite" id="JU765_v2.g2412.t1">
    <property type="protein sequence ID" value="JU765_v2.g2412.t1"/>
    <property type="gene ID" value="JU765_v2.g2412"/>
</dbReference>
<sequence>MSETSTDSDIEDRPAHNLRRRKSVNYGKIVEDMSHTMEFSGLEIYDWEDDDLALRFAAANSRLPFDRLSAEELNYFADVAKSKSSKNLYLYLRNKCLQFWHTGPQVQLTHDAFCDQIKSPFNSDPQLISRVHAFLERHCYINYGVFHTAVYKTLSPPTKVIIIGAGFAGLMAALQLKYFGYNVVLLEGRPRVGGRAMTYRPAGKTGHGDLGAMIVMGVVGNPIMTLVQQTPIRLVQMNGNCPIYERNGTKVAANKDSQIQAAWNLLLDTCCYISKEMKVNKLGNRPLSLGDTMDLVCNQMELRVQKRRLNYWTHLHNLAEKQKKLLNECYVLGKEIERLRSVLEEAVKNDEEKLFEIEIYKIKDVSQLSRFLELRCYRRDLKMALERFKILTGEIELQRSHYKELLRVEPSQVYMNSHDKTIINFHKANLEYANGAPLHKVSLEYWDADDEWDFDGSHFMVKGGYSKLVVPLADRLERELKKTHFVNSIKYGVDGVKVSGINEITKEPFVEEAPVAICTVPLGVLKWSILKSDDPSKIRFDPPLPKWKTNAIDRMGYGSLNKLVLFFEKAFWDTSEHIFGKLSETCEARGECFQFFSVPKEPVLIALIAGTSANLSDNADSEKLLVNRVMHFLKSAFPSCPSEPTDYVFTKWHKDRFSRGCYSYIGVNANDKDHETLADPICDSTGKPRLFFAGEHTICRWPSTIHGAILSGLREATRVVDTFQGTLPRYATPEEIEAAKAAATAPYGVIPKKEAEEEEDDDIEEVEMKEVEVKTNGIHLK</sequence>
<evidence type="ECO:0000313" key="1">
    <source>
        <dbReference type="Proteomes" id="UP000887576"/>
    </source>
</evidence>
<protein>
    <submittedName>
        <fullName evidence="2">Lysine-specific histone demethylase</fullName>
    </submittedName>
</protein>